<dbReference type="SUPFAM" id="SSF103481">
    <property type="entry name" value="Multidrug resistance efflux transporter EmrE"/>
    <property type="match status" value="2"/>
</dbReference>
<keyword evidence="2 5" id="KW-0812">Transmembrane</keyword>
<dbReference type="Proteomes" id="UP000593719">
    <property type="component" value="Chromosome"/>
</dbReference>
<evidence type="ECO:0000313" key="8">
    <source>
        <dbReference type="Proteomes" id="UP000593719"/>
    </source>
</evidence>
<dbReference type="EMBL" id="CP041235">
    <property type="protein sequence ID" value="QOP44689.1"/>
    <property type="molecule type" value="Genomic_DNA"/>
</dbReference>
<keyword evidence="4 5" id="KW-0472">Membrane</keyword>
<keyword evidence="3 5" id="KW-1133">Transmembrane helix</keyword>
<feature type="transmembrane region" description="Helical" evidence="5">
    <location>
        <begin position="55"/>
        <end position="79"/>
    </location>
</feature>
<dbReference type="AlphaFoldDB" id="A0A7M1B4M4"/>
<evidence type="ECO:0000256" key="4">
    <source>
        <dbReference type="ARBA" id="ARBA00023136"/>
    </source>
</evidence>
<dbReference type="Pfam" id="PF00892">
    <property type="entry name" value="EamA"/>
    <property type="match status" value="1"/>
</dbReference>
<proteinExistence type="predicted"/>
<feature type="transmembrane region" description="Helical" evidence="5">
    <location>
        <begin position="85"/>
        <end position="103"/>
    </location>
</feature>
<feature type="transmembrane region" description="Helical" evidence="5">
    <location>
        <begin position="208"/>
        <end position="227"/>
    </location>
</feature>
<keyword evidence="8" id="KW-1185">Reference proteome</keyword>
<organism evidence="7 8">
    <name type="scientific">Sulfurimonas sediminis</name>
    <dbReference type="NCBI Taxonomy" id="2590020"/>
    <lineage>
        <taxon>Bacteria</taxon>
        <taxon>Pseudomonadati</taxon>
        <taxon>Campylobacterota</taxon>
        <taxon>Epsilonproteobacteria</taxon>
        <taxon>Campylobacterales</taxon>
        <taxon>Sulfurimonadaceae</taxon>
        <taxon>Sulfurimonas</taxon>
    </lineage>
</organism>
<reference evidence="7 8" key="1">
    <citation type="submission" date="2019-06" db="EMBL/GenBank/DDBJ databases">
        <title>Sulfurimonas gotlandica sp. nov., a chemoautotrophic and psychrotolerant epsilonproteobacterium isolated from a pelagic redoxcline, and an emended description of the genus Sulfurimonas.</title>
        <authorList>
            <person name="Wang S."/>
            <person name="Jiang L."/>
            <person name="Shao Z."/>
        </authorList>
    </citation>
    <scope>NUCLEOTIDE SEQUENCE [LARGE SCALE GENOMIC DNA]</scope>
    <source>
        <strain evidence="7 8">S2-6</strain>
    </source>
</reference>
<protein>
    <submittedName>
        <fullName evidence="7">DMT family transporter</fullName>
    </submittedName>
</protein>
<evidence type="ECO:0000256" key="2">
    <source>
        <dbReference type="ARBA" id="ARBA00022692"/>
    </source>
</evidence>
<feature type="transmembrane region" description="Helical" evidence="5">
    <location>
        <begin position="166"/>
        <end position="188"/>
    </location>
</feature>
<evidence type="ECO:0000256" key="3">
    <source>
        <dbReference type="ARBA" id="ARBA00022989"/>
    </source>
</evidence>
<dbReference type="PANTHER" id="PTHR22911:SF6">
    <property type="entry name" value="SOLUTE CARRIER FAMILY 35 MEMBER G1"/>
    <property type="match status" value="1"/>
</dbReference>
<sequence>MLGSALISALNGALTKILSEDISALEIVLFRNLIGVLLILYALKHTAPKLTGGKIHLLFTRGLFGFMAMILFFYTITVIPLGEAITLNKTSPFFVTLLAYFILHEHLSRRTLFALLIGFLGVVLIAKPFGMSFSYVHFLGILGGFFAAAAYTTIKKIKDIYDSRVIVLSFVVVGTLLPALLFLSAPLINVPAPLRFLFPEFILPSSLHVWLLIILMAFISTLSQWLLTKAYSAKNLSVIGVVSYTNIPFAIGFGYMLGDSFPDTLTFTGIFLIIFGGILVSKKRS</sequence>
<dbReference type="InterPro" id="IPR000620">
    <property type="entry name" value="EamA_dom"/>
</dbReference>
<evidence type="ECO:0000256" key="5">
    <source>
        <dbReference type="SAM" id="Phobius"/>
    </source>
</evidence>
<accession>A0A7M1B4M4</accession>
<dbReference type="KEGG" id="ssei:FJR45_02575"/>
<gene>
    <name evidence="7" type="ORF">FJR45_02575</name>
</gene>
<evidence type="ECO:0000256" key="1">
    <source>
        <dbReference type="ARBA" id="ARBA00004141"/>
    </source>
</evidence>
<feature type="domain" description="EamA" evidence="6">
    <location>
        <begin position="1"/>
        <end position="125"/>
    </location>
</feature>
<dbReference type="InterPro" id="IPR037185">
    <property type="entry name" value="EmrE-like"/>
</dbReference>
<evidence type="ECO:0000259" key="6">
    <source>
        <dbReference type="Pfam" id="PF00892"/>
    </source>
</evidence>
<feature type="transmembrane region" description="Helical" evidence="5">
    <location>
        <begin position="112"/>
        <end position="129"/>
    </location>
</feature>
<dbReference type="Gene3D" id="1.10.3730.20">
    <property type="match status" value="1"/>
</dbReference>
<feature type="transmembrane region" description="Helical" evidence="5">
    <location>
        <begin position="264"/>
        <end position="281"/>
    </location>
</feature>
<dbReference type="GO" id="GO:0016020">
    <property type="term" value="C:membrane"/>
    <property type="evidence" value="ECO:0007669"/>
    <property type="project" value="UniProtKB-SubCell"/>
</dbReference>
<feature type="transmembrane region" description="Helical" evidence="5">
    <location>
        <begin position="25"/>
        <end position="43"/>
    </location>
</feature>
<feature type="transmembrane region" description="Helical" evidence="5">
    <location>
        <begin position="239"/>
        <end position="258"/>
    </location>
</feature>
<feature type="transmembrane region" description="Helical" evidence="5">
    <location>
        <begin position="135"/>
        <end position="154"/>
    </location>
</feature>
<dbReference type="PANTHER" id="PTHR22911">
    <property type="entry name" value="ACYL-MALONYL CONDENSING ENZYME-RELATED"/>
    <property type="match status" value="1"/>
</dbReference>
<comment type="subcellular location">
    <subcellularLocation>
        <location evidence="1">Membrane</location>
        <topology evidence="1">Multi-pass membrane protein</topology>
    </subcellularLocation>
</comment>
<name>A0A7M1B4M4_9BACT</name>
<evidence type="ECO:0000313" key="7">
    <source>
        <dbReference type="EMBL" id="QOP44689.1"/>
    </source>
</evidence>